<accession>A0A450T272</accession>
<dbReference type="AlphaFoldDB" id="A0A450T272"/>
<organism evidence="1">
    <name type="scientific">Candidatus Kentrum sp. DK</name>
    <dbReference type="NCBI Taxonomy" id="2126562"/>
    <lineage>
        <taxon>Bacteria</taxon>
        <taxon>Pseudomonadati</taxon>
        <taxon>Pseudomonadota</taxon>
        <taxon>Gammaproteobacteria</taxon>
        <taxon>Candidatus Kentrum</taxon>
    </lineage>
</organism>
<dbReference type="NCBIfam" id="TIGR01784">
    <property type="entry name" value="T_den_put_tspse"/>
    <property type="match status" value="1"/>
</dbReference>
<evidence type="ECO:0008006" key="2">
    <source>
        <dbReference type="Google" id="ProtNLM"/>
    </source>
</evidence>
<name>A0A450T272_9GAMM</name>
<proteinExistence type="predicted"/>
<sequence>MSGYLNPYTDFGFKKLFGEKANKDLPVDFLNQLLPSHHRIAELEFRNTEQLPGIALERWAIFDILCTSVSSERFIVERQKARMRFFKDRSLFYVTFPIRDQAEKGGWSFFLSSVYFIVILDFEYDEHEEKRRFLREVPLRDQDGALFSDRLHFKFLQMPLFQKQKHERETRFDKWVYFLKNLPDLDHIPAILNEPLFQKVFQIAELANLSREQHSAYERNLLDYRTKKAVIDTAREEGRMEGGEKSKREVALALQRKGFPPEEIAEITGLSVDAMDPR</sequence>
<protein>
    <recommendedName>
        <fullName evidence="2">Rpn family recombination-promoting nuclease/putative transposase</fullName>
    </recommendedName>
</protein>
<evidence type="ECO:0000313" key="1">
    <source>
        <dbReference type="EMBL" id="VFJ60436.1"/>
    </source>
</evidence>
<dbReference type="EMBL" id="CAADEY010000081">
    <property type="protein sequence ID" value="VFJ60436.1"/>
    <property type="molecule type" value="Genomic_DNA"/>
</dbReference>
<reference evidence="1" key="1">
    <citation type="submission" date="2019-02" db="EMBL/GenBank/DDBJ databases">
        <authorList>
            <person name="Gruber-Vodicka R. H."/>
            <person name="Seah K. B. B."/>
        </authorList>
    </citation>
    <scope>NUCLEOTIDE SEQUENCE</scope>
    <source>
        <strain evidence="1">BECK_DK161</strain>
    </source>
</reference>
<gene>
    <name evidence="1" type="ORF">BECKDK2373C_GA0170839_10816</name>
</gene>
<dbReference type="PANTHER" id="PTHR41317">
    <property type="entry name" value="PD-(D_E)XK NUCLEASE FAMILY TRANSPOSASE"/>
    <property type="match status" value="1"/>
</dbReference>
<dbReference type="Pfam" id="PF12784">
    <property type="entry name" value="PDDEXK_2"/>
    <property type="match status" value="1"/>
</dbReference>
<dbReference type="PANTHER" id="PTHR41317:SF1">
    <property type="entry name" value="PD-(D_E)XK NUCLEASE FAMILY TRANSPOSASE"/>
    <property type="match status" value="1"/>
</dbReference>
<dbReference type="InterPro" id="IPR010106">
    <property type="entry name" value="RpnA"/>
</dbReference>